<accession>A0A3N0AZX0</accession>
<keyword evidence="1" id="KW-0175">Coiled coil</keyword>
<evidence type="ECO:0000256" key="1">
    <source>
        <dbReference type="SAM" id="Coils"/>
    </source>
</evidence>
<name>A0A3N0AZX0_9ACTN</name>
<evidence type="ECO:0000313" key="3">
    <source>
        <dbReference type="Proteomes" id="UP000278632"/>
    </source>
</evidence>
<feature type="coiled-coil region" evidence="1">
    <location>
        <begin position="16"/>
        <end position="43"/>
    </location>
</feature>
<organism evidence="2 3">
    <name type="scientific">Paraeggerthella hongkongensis</name>
    <dbReference type="NCBI Taxonomy" id="230658"/>
    <lineage>
        <taxon>Bacteria</taxon>
        <taxon>Bacillati</taxon>
        <taxon>Actinomycetota</taxon>
        <taxon>Coriobacteriia</taxon>
        <taxon>Eggerthellales</taxon>
        <taxon>Eggerthellaceae</taxon>
        <taxon>Paraeggerthella</taxon>
    </lineage>
</organism>
<dbReference type="EMBL" id="QICD01000027">
    <property type="protein sequence ID" value="RNL40425.1"/>
    <property type="molecule type" value="Genomic_DNA"/>
</dbReference>
<dbReference type="Proteomes" id="UP000278632">
    <property type="component" value="Unassembled WGS sequence"/>
</dbReference>
<keyword evidence="3" id="KW-1185">Reference proteome</keyword>
<proteinExistence type="predicted"/>
<dbReference type="RefSeq" id="WP_123192816.1">
    <property type="nucleotide sequence ID" value="NZ_QICD01000027.1"/>
</dbReference>
<sequence length="62" mass="7123">MDIEADRLTEDMAVSLVAARRVVHALRDDLSREEEELKSVNREFLESPSYRIGSVLCPNFRS</sequence>
<dbReference type="AlphaFoldDB" id="A0A3N0AZX0"/>
<evidence type="ECO:0000313" key="2">
    <source>
        <dbReference type="EMBL" id="RNL40425.1"/>
    </source>
</evidence>
<gene>
    <name evidence="2" type="ORF">DMP08_10370</name>
</gene>
<protein>
    <submittedName>
        <fullName evidence="2">Uncharacterized protein</fullName>
    </submittedName>
</protein>
<reference evidence="3" key="1">
    <citation type="submission" date="2018-05" db="EMBL/GenBank/DDBJ databases">
        <title>Genome Sequencing of selected type strains of the family Eggerthellaceae.</title>
        <authorList>
            <person name="Danylec N."/>
            <person name="Stoll D.A."/>
            <person name="Doetsch A."/>
            <person name="Huch M."/>
        </authorList>
    </citation>
    <scope>NUCLEOTIDE SEQUENCE [LARGE SCALE GENOMIC DNA]</scope>
    <source>
        <strain evidence="3">DSM 16106</strain>
    </source>
</reference>
<comment type="caution">
    <text evidence="2">The sequence shown here is derived from an EMBL/GenBank/DDBJ whole genome shotgun (WGS) entry which is preliminary data.</text>
</comment>